<protein>
    <submittedName>
        <fullName evidence="11">TonB-dependent receptor</fullName>
    </submittedName>
</protein>
<feature type="signal peptide" evidence="8">
    <location>
        <begin position="1"/>
        <end position="23"/>
    </location>
</feature>
<evidence type="ECO:0000256" key="4">
    <source>
        <dbReference type="ARBA" id="ARBA00022692"/>
    </source>
</evidence>
<accession>A0A9D1XAV2</accession>
<feature type="domain" description="TonB-dependent receptor plug" evidence="9">
    <location>
        <begin position="71"/>
        <end position="141"/>
    </location>
</feature>
<keyword evidence="3" id="KW-1134">Transmembrane beta strand</keyword>
<dbReference type="Gene3D" id="2.40.170.20">
    <property type="entry name" value="TonB-dependent receptor, beta-barrel domain"/>
    <property type="match status" value="1"/>
</dbReference>
<organism evidence="11 12">
    <name type="scientific">Candidatus Parabacteroides intestinipullorum</name>
    <dbReference type="NCBI Taxonomy" id="2838723"/>
    <lineage>
        <taxon>Bacteria</taxon>
        <taxon>Pseudomonadati</taxon>
        <taxon>Bacteroidota</taxon>
        <taxon>Bacteroidia</taxon>
        <taxon>Bacteroidales</taxon>
        <taxon>Tannerellaceae</taxon>
        <taxon>Parabacteroides</taxon>
    </lineage>
</organism>
<dbReference type="AlphaFoldDB" id="A0A9D1XAV2"/>
<dbReference type="GO" id="GO:0015344">
    <property type="term" value="F:siderophore uptake transmembrane transporter activity"/>
    <property type="evidence" value="ECO:0007669"/>
    <property type="project" value="TreeGrafter"/>
</dbReference>
<keyword evidence="5 8" id="KW-0732">Signal</keyword>
<feature type="domain" description="Outer membrane protein beta-barrel" evidence="10">
    <location>
        <begin position="391"/>
        <end position="654"/>
    </location>
</feature>
<comment type="subcellular location">
    <subcellularLocation>
        <location evidence="1">Cell outer membrane</location>
        <topology evidence="1">Multi-pass membrane protein</topology>
    </subcellularLocation>
</comment>
<dbReference type="GO" id="GO:0009279">
    <property type="term" value="C:cell outer membrane"/>
    <property type="evidence" value="ECO:0007669"/>
    <property type="project" value="UniProtKB-SubCell"/>
</dbReference>
<dbReference type="SUPFAM" id="SSF56935">
    <property type="entry name" value="Porins"/>
    <property type="match status" value="1"/>
</dbReference>
<name>A0A9D1XAV2_9BACT</name>
<dbReference type="Gene3D" id="2.170.130.10">
    <property type="entry name" value="TonB-dependent receptor, plug domain"/>
    <property type="match status" value="1"/>
</dbReference>
<evidence type="ECO:0000256" key="7">
    <source>
        <dbReference type="ARBA" id="ARBA00023237"/>
    </source>
</evidence>
<dbReference type="Proteomes" id="UP000886740">
    <property type="component" value="Unassembled WGS sequence"/>
</dbReference>
<dbReference type="Pfam" id="PF14905">
    <property type="entry name" value="OMP_b-brl_3"/>
    <property type="match status" value="1"/>
</dbReference>
<dbReference type="GO" id="GO:0044718">
    <property type="term" value="P:siderophore transmembrane transport"/>
    <property type="evidence" value="ECO:0007669"/>
    <property type="project" value="TreeGrafter"/>
</dbReference>
<keyword evidence="2" id="KW-0813">Transport</keyword>
<feature type="chain" id="PRO_5039130644" evidence="8">
    <location>
        <begin position="24"/>
        <end position="677"/>
    </location>
</feature>
<evidence type="ECO:0000313" key="12">
    <source>
        <dbReference type="Proteomes" id="UP000886740"/>
    </source>
</evidence>
<reference evidence="11" key="2">
    <citation type="submission" date="2021-04" db="EMBL/GenBank/DDBJ databases">
        <authorList>
            <person name="Gilroy R."/>
        </authorList>
    </citation>
    <scope>NUCLEOTIDE SEQUENCE</scope>
    <source>
        <strain evidence="11">ChiGjej6B6-14162</strain>
    </source>
</reference>
<evidence type="ECO:0000256" key="1">
    <source>
        <dbReference type="ARBA" id="ARBA00004571"/>
    </source>
</evidence>
<evidence type="ECO:0000256" key="8">
    <source>
        <dbReference type="SAM" id="SignalP"/>
    </source>
</evidence>
<evidence type="ECO:0000259" key="10">
    <source>
        <dbReference type="Pfam" id="PF14905"/>
    </source>
</evidence>
<sequence length="677" mass="76246">MRKNLLLSLFMPLMCMFACPLRAQFLQGDTIVVNDTIVALDNITVTAQKNVIQKVDKIVYRINEKDFLRHAKADNALRRLPDVSVSASGILIDSYKHAAIYIDGLPSDEETLKRIDIDEIERIEVIKNPSAIYGSELTGGVINVVKRKKKERFIKAELSGQGAAMRGIYGFTPSLAFKTGILTLNTYYSYTRNNQDVATRTERWTSSTFERQDIQDQIRGWQGFGQLNARLDFRETDYLILSATSMNYRFDHRYDGTLTTGETTAPVDDKALEQLGKYTANLLYRHDFDRATNLEVKGRYFDYDNHYRSLTDNHSRIREASGEILFQKQEIDLWGNPLELVLDYKSVYRRYLTGSQGDRLASQAIQSANATVSYNVAGLSAYLALGYDYTHQTVGTTTTGYHTLLPVATLAYGLPNRFNLSLQYARKITRPGVDYLNPAIDRLNPMYLRQGNSALDPQQNNELSLSLRKSVANNHNLSLNAYYRFNNGLISEILTDREGQTIYSYDNIGRARVAGVNAGWNASLPLNFYVNTQIGPSYNDYAAPGSTALLTRNSGWSLFAYAGIGTRILDFLSADLDLFYNSRNYGLTGTVRTRPSVNLNIEANLLSDRLTLGLYCMDLGGWSTQTTLLAQGDVLDQRTTIRNKMMNFSLSVTYRFGKKFNSAVGGRTIENSDIITK</sequence>
<keyword evidence="11" id="KW-0675">Receptor</keyword>
<dbReference type="InterPro" id="IPR036942">
    <property type="entry name" value="Beta-barrel_TonB_sf"/>
</dbReference>
<proteinExistence type="predicted"/>
<dbReference type="InterPro" id="IPR039426">
    <property type="entry name" value="TonB-dep_rcpt-like"/>
</dbReference>
<reference evidence="11" key="1">
    <citation type="journal article" date="2021" name="PeerJ">
        <title>Extensive microbial diversity within the chicken gut microbiome revealed by metagenomics and culture.</title>
        <authorList>
            <person name="Gilroy R."/>
            <person name="Ravi A."/>
            <person name="Getino M."/>
            <person name="Pursley I."/>
            <person name="Horton D.L."/>
            <person name="Alikhan N.F."/>
            <person name="Baker D."/>
            <person name="Gharbi K."/>
            <person name="Hall N."/>
            <person name="Watson M."/>
            <person name="Adriaenssens E.M."/>
            <person name="Foster-Nyarko E."/>
            <person name="Jarju S."/>
            <person name="Secka A."/>
            <person name="Antonio M."/>
            <person name="Oren A."/>
            <person name="Chaudhuri R.R."/>
            <person name="La Ragione R."/>
            <person name="Hildebrand F."/>
            <person name="Pallen M.J."/>
        </authorList>
    </citation>
    <scope>NUCLEOTIDE SEQUENCE</scope>
    <source>
        <strain evidence="11">ChiGjej6B6-14162</strain>
    </source>
</reference>
<dbReference type="InterPro" id="IPR012910">
    <property type="entry name" value="Plug_dom"/>
</dbReference>
<evidence type="ECO:0000256" key="3">
    <source>
        <dbReference type="ARBA" id="ARBA00022452"/>
    </source>
</evidence>
<keyword evidence="4" id="KW-0812">Transmembrane</keyword>
<evidence type="ECO:0000259" key="9">
    <source>
        <dbReference type="Pfam" id="PF07715"/>
    </source>
</evidence>
<dbReference type="InterPro" id="IPR041700">
    <property type="entry name" value="OMP_b-brl_3"/>
</dbReference>
<dbReference type="PANTHER" id="PTHR30069:SF29">
    <property type="entry name" value="HEMOGLOBIN AND HEMOGLOBIN-HAPTOGLOBIN-BINDING PROTEIN 1-RELATED"/>
    <property type="match status" value="1"/>
</dbReference>
<dbReference type="EMBL" id="DXEL01000081">
    <property type="protein sequence ID" value="HIX75721.1"/>
    <property type="molecule type" value="Genomic_DNA"/>
</dbReference>
<evidence type="ECO:0000256" key="5">
    <source>
        <dbReference type="ARBA" id="ARBA00022729"/>
    </source>
</evidence>
<evidence type="ECO:0000256" key="6">
    <source>
        <dbReference type="ARBA" id="ARBA00023136"/>
    </source>
</evidence>
<dbReference type="PANTHER" id="PTHR30069">
    <property type="entry name" value="TONB-DEPENDENT OUTER MEMBRANE RECEPTOR"/>
    <property type="match status" value="1"/>
</dbReference>
<evidence type="ECO:0000313" key="11">
    <source>
        <dbReference type="EMBL" id="HIX75721.1"/>
    </source>
</evidence>
<comment type="caution">
    <text evidence="11">The sequence shown here is derived from an EMBL/GenBank/DDBJ whole genome shotgun (WGS) entry which is preliminary data.</text>
</comment>
<keyword evidence="6" id="KW-0472">Membrane</keyword>
<gene>
    <name evidence="11" type="ORF">H9977_11925</name>
</gene>
<dbReference type="Pfam" id="PF07715">
    <property type="entry name" value="Plug"/>
    <property type="match status" value="1"/>
</dbReference>
<evidence type="ECO:0000256" key="2">
    <source>
        <dbReference type="ARBA" id="ARBA00022448"/>
    </source>
</evidence>
<keyword evidence="7" id="KW-0998">Cell outer membrane</keyword>
<dbReference type="InterPro" id="IPR037066">
    <property type="entry name" value="Plug_dom_sf"/>
</dbReference>